<dbReference type="RefSeq" id="WP_092841520.1">
    <property type="nucleotide sequence ID" value="NZ_FOVP01000021.1"/>
</dbReference>
<organism evidence="3 4">
    <name type="scientific">Roseovarius lutimaris</name>
    <dbReference type="NCBI Taxonomy" id="1005928"/>
    <lineage>
        <taxon>Bacteria</taxon>
        <taxon>Pseudomonadati</taxon>
        <taxon>Pseudomonadota</taxon>
        <taxon>Alphaproteobacteria</taxon>
        <taxon>Rhodobacterales</taxon>
        <taxon>Roseobacteraceae</taxon>
        <taxon>Roseovarius</taxon>
    </lineage>
</organism>
<dbReference type="InterPro" id="IPR041459">
    <property type="entry name" value="MPTase-PolyVal"/>
</dbReference>
<dbReference type="AlphaFoldDB" id="A0A1I5FRL4"/>
<dbReference type="OrthoDB" id="9792687at2"/>
<dbReference type="InterPro" id="IPR013610">
    <property type="entry name" value="ArdC_N"/>
</dbReference>
<name>A0A1I5FRL4_9RHOB</name>
<dbReference type="PIRSF" id="PIRSF037112">
    <property type="entry name" value="Antirestriction_ArdC"/>
    <property type="match status" value="1"/>
</dbReference>
<sequence>MPKVDIHQHVTDAIVAQIEAGTPPWRKPWTGGAGSAALPLRHNGEAYRGINILMLWATASERAYSSERWMTFRQAQELGGMVKKGAKAARSVFYGTFEKDAEGNDAPDGEGKTRVPFAKCNNVFNADEIEGLPAEYYVLPDPARDLGTEPDADLEAFFANTGAKIITTDEPRAYYRPSEDHVHMPPIATFFSAAKYYGVLGHEITHWSGGEKRLDRIKKFNDRSAYAFEELVAEIGACILAVKLGIEPDFDQSAAYVESWLKALKDDKNLIFKAASEAQKAVDYIVAATEATQQGEAA</sequence>
<protein>
    <submittedName>
        <fullName evidence="3">Antirestriction protein ArdC</fullName>
    </submittedName>
</protein>
<dbReference type="InterPro" id="IPR017113">
    <property type="entry name" value="Antirestriction_ArdC"/>
</dbReference>
<gene>
    <name evidence="3" type="ORF">SAMN04487859_12161</name>
</gene>
<dbReference type="STRING" id="1005928.SAMN04487859_12161"/>
<evidence type="ECO:0000313" key="3">
    <source>
        <dbReference type="EMBL" id="SFO26365.1"/>
    </source>
</evidence>
<accession>A0A1I5FRL4</accession>
<feature type="domain" description="N-terminal" evidence="1">
    <location>
        <begin position="5"/>
        <end position="124"/>
    </location>
</feature>
<evidence type="ECO:0000259" key="1">
    <source>
        <dbReference type="Pfam" id="PF08401"/>
    </source>
</evidence>
<dbReference type="Pfam" id="PF18818">
    <property type="entry name" value="MPTase-PolyVal"/>
    <property type="match status" value="1"/>
</dbReference>
<dbReference type="Pfam" id="PF08401">
    <property type="entry name" value="ArdcN"/>
    <property type="match status" value="1"/>
</dbReference>
<dbReference type="GO" id="GO:0003697">
    <property type="term" value="F:single-stranded DNA binding"/>
    <property type="evidence" value="ECO:0007669"/>
    <property type="project" value="InterPro"/>
</dbReference>
<evidence type="ECO:0000259" key="2">
    <source>
        <dbReference type="Pfam" id="PF18818"/>
    </source>
</evidence>
<proteinExistence type="predicted"/>
<reference evidence="4" key="1">
    <citation type="submission" date="2016-10" db="EMBL/GenBank/DDBJ databases">
        <authorList>
            <person name="Varghese N."/>
            <person name="Submissions S."/>
        </authorList>
    </citation>
    <scope>NUCLEOTIDE SEQUENCE [LARGE SCALE GENOMIC DNA]</scope>
    <source>
        <strain evidence="4">DSM 28463</strain>
    </source>
</reference>
<dbReference type="Proteomes" id="UP000198599">
    <property type="component" value="Unassembled WGS sequence"/>
</dbReference>
<feature type="domain" description="Polyvalent protein metallopeptidase" evidence="2">
    <location>
        <begin position="153"/>
        <end position="276"/>
    </location>
</feature>
<evidence type="ECO:0000313" key="4">
    <source>
        <dbReference type="Proteomes" id="UP000198599"/>
    </source>
</evidence>
<dbReference type="EMBL" id="FOVP01000021">
    <property type="protein sequence ID" value="SFO26365.1"/>
    <property type="molecule type" value="Genomic_DNA"/>
</dbReference>
<keyword evidence="4" id="KW-1185">Reference proteome</keyword>